<sequence>MEQAKELIGVLYSISIVAHKLAEKLAKIEKEISAYERQQSEGTR</sequence>
<name>A0A1I6LDH3_9FIRM</name>
<dbReference type="Proteomes" id="UP000199659">
    <property type="component" value="Unassembled WGS sequence"/>
</dbReference>
<evidence type="ECO:0000313" key="1">
    <source>
        <dbReference type="EMBL" id="SFS01535.1"/>
    </source>
</evidence>
<accession>A0A1I6LDH3</accession>
<dbReference type="EMBL" id="FOYZ01000015">
    <property type="protein sequence ID" value="SFS01535.1"/>
    <property type="molecule type" value="Genomic_DNA"/>
</dbReference>
<reference evidence="1 2" key="1">
    <citation type="submission" date="2016-10" db="EMBL/GenBank/DDBJ databases">
        <authorList>
            <person name="de Groot N.N."/>
        </authorList>
    </citation>
    <scope>NUCLEOTIDE SEQUENCE [LARGE SCALE GENOMIC DNA]</scope>
    <source>
        <strain evidence="1 2">743A</strain>
    </source>
</reference>
<dbReference type="RefSeq" id="WP_272481969.1">
    <property type="nucleotide sequence ID" value="NZ_FOYZ01000015.1"/>
</dbReference>
<gene>
    <name evidence="1" type="ORF">SAMN05661086_03239</name>
</gene>
<dbReference type="STRING" id="37658.SAMN05661086_03239"/>
<organism evidence="1 2">
    <name type="scientific">Anaeromicropila populeti</name>
    <dbReference type="NCBI Taxonomy" id="37658"/>
    <lineage>
        <taxon>Bacteria</taxon>
        <taxon>Bacillati</taxon>
        <taxon>Bacillota</taxon>
        <taxon>Clostridia</taxon>
        <taxon>Lachnospirales</taxon>
        <taxon>Lachnospiraceae</taxon>
        <taxon>Anaeromicropila</taxon>
    </lineage>
</organism>
<proteinExistence type="predicted"/>
<dbReference type="AlphaFoldDB" id="A0A1I6LDH3"/>
<evidence type="ECO:0000313" key="2">
    <source>
        <dbReference type="Proteomes" id="UP000199659"/>
    </source>
</evidence>
<protein>
    <submittedName>
        <fullName evidence="1">Uncharacterized protein</fullName>
    </submittedName>
</protein>
<keyword evidence="2" id="KW-1185">Reference proteome</keyword>